<sequence>MINNDYTQIKSKHIQDQPFDKNTSYFDLDKATVFLKRFKLCFSNQFSVFHLDIRSITKNFEELKILLFNLNFNFSLICLTESWILDTSFYQNSNFILPNYKAICFERKSLKTGGGICVYVLEEFTYRIRYDLSFSEPDFESFTIEIYNKPSKNIIVTTSYRPPNGSLNNFKNHLNDYFEIACKKKKDSSFLFVGDFNVDYLKYNENIKIQQFYNRFNEFGMVPIIKKPTRITQNCYSAIDNIFTNTLFHSIFKSGIIRSDMSDHFPVFAIFKKPKNILKKNSFLKKRIFTTQAKNMFKLELSSINWNFVYLETCANKSYNLFLNEFLNLYVKHFPNKTNRIKTKRLLNPWFSKNLLKCSKRKQKLYIRFIKSKKDRDKHNYLNHKLLYKRTEKIARTTYFKNKLLSLKSNGKKTWDAIKEILGKQKIHNKVLPSVITVDDTQISDGKSVATKFNEFFVNIGPNLASKIKHTPVHFSNLSKSDKNLEFKNSLVKNLRIR</sequence>
<gene>
    <name evidence="3" type="primary">LOC136079463</name>
</gene>
<evidence type="ECO:0000313" key="2">
    <source>
        <dbReference type="Proteomes" id="UP001652625"/>
    </source>
</evidence>
<dbReference type="SUPFAM" id="SSF56219">
    <property type="entry name" value="DNase I-like"/>
    <property type="match status" value="1"/>
</dbReference>
<evidence type="ECO:0000313" key="3">
    <source>
        <dbReference type="RefSeq" id="XP_065651274.1"/>
    </source>
</evidence>
<dbReference type="Gene3D" id="3.60.10.10">
    <property type="entry name" value="Endonuclease/exonuclease/phosphatase"/>
    <property type="match status" value="1"/>
</dbReference>
<dbReference type="InterPro" id="IPR005135">
    <property type="entry name" value="Endo/exonuclease/phosphatase"/>
</dbReference>
<dbReference type="RefSeq" id="XP_065651274.1">
    <property type="nucleotide sequence ID" value="XM_065795202.1"/>
</dbReference>
<dbReference type="PANTHER" id="PTHR33776">
    <property type="entry name" value="ENDO/EXONUCLEASE/PHOSPHATASE DOMAIN-CONTAINING PROTEIN"/>
    <property type="match status" value="1"/>
</dbReference>
<organism evidence="2 3">
    <name type="scientific">Hydra vulgaris</name>
    <name type="common">Hydra</name>
    <name type="synonym">Hydra attenuata</name>
    <dbReference type="NCBI Taxonomy" id="6087"/>
    <lineage>
        <taxon>Eukaryota</taxon>
        <taxon>Metazoa</taxon>
        <taxon>Cnidaria</taxon>
        <taxon>Hydrozoa</taxon>
        <taxon>Hydroidolina</taxon>
        <taxon>Anthoathecata</taxon>
        <taxon>Aplanulata</taxon>
        <taxon>Hydridae</taxon>
        <taxon>Hydra</taxon>
    </lineage>
</organism>
<keyword evidence="2" id="KW-1185">Reference proteome</keyword>
<dbReference type="InterPro" id="IPR036691">
    <property type="entry name" value="Endo/exonu/phosph_ase_sf"/>
</dbReference>
<dbReference type="Pfam" id="PF14529">
    <property type="entry name" value="Exo_endo_phos_2"/>
    <property type="match status" value="1"/>
</dbReference>
<dbReference type="Proteomes" id="UP001652625">
    <property type="component" value="Chromosome 04"/>
</dbReference>
<dbReference type="GeneID" id="136079463"/>
<reference evidence="3" key="1">
    <citation type="submission" date="2025-08" db="UniProtKB">
        <authorList>
            <consortium name="RefSeq"/>
        </authorList>
    </citation>
    <scope>IDENTIFICATION</scope>
</reference>
<dbReference type="PANTHER" id="PTHR33776:SF4">
    <property type="entry name" value="ENDONUCLEASE_EXONUCLEASE_PHOSPHATASE DOMAIN-CONTAINING PROTEIN"/>
    <property type="match status" value="1"/>
</dbReference>
<name>A0ABM4BQ56_HYDVU</name>
<evidence type="ECO:0000259" key="1">
    <source>
        <dbReference type="Pfam" id="PF14529"/>
    </source>
</evidence>
<proteinExistence type="predicted"/>
<feature type="domain" description="Endonuclease/exonuclease/phosphatase" evidence="1">
    <location>
        <begin position="156"/>
        <end position="267"/>
    </location>
</feature>
<protein>
    <submittedName>
        <fullName evidence="3">Uncharacterized protein LOC136079463</fullName>
    </submittedName>
</protein>
<accession>A0ABM4BQ56</accession>